<evidence type="ECO:0000313" key="8">
    <source>
        <dbReference type="Proteomes" id="UP000265692"/>
    </source>
</evidence>
<evidence type="ECO:0000256" key="5">
    <source>
        <dbReference type="ARBA" id="ARBA00023136"/>
    </source>
</evidence>
<keyword evidence="3 6" id="KW-0479">Metal-binding</keyword>
<keyword evidence="2 6" id="KW-1003">Cell membrane</keyword>
<dbReference type="EMBL" id="QWEI01000017">
    <property type="protein sequence ID" value="RHW31399.1"/>
    <property type="molecule type" value="Genomic_DNA"/>
</dbReference>
<gene>
    <name evidence="6" type="primary">dabA</name>
    <name evidence="7" type="ORF">D1B33_17885</name>
</gene>
<name>A0A396S690_9BACL</name>
<evidence type="ECO:0000313" key="7">
    <source>
        <dbReference type="EMBL" id="RHW31399.1"/>
    </source>
</evidence>
<proteinExistence type="inferred from homology"/>
<comment type="cofactor">
    <cofactor evidence="6">
        <name>Zn(2+)</name>
        <dbReference type="ChEBI" id="CHEBI:29105"/>
    </cofactor>
</comment>
<dbReference type="PANTHER" id="PTHR38344:SF1">
    <property type="entry name" value="INORGANIC CARBON TRANSPORTER SUBUNIT DABA-RELATED"/>
    <property type="match status" value="1"/>
</dbReference>
<feature type="binding site" evidence="6">
    <location>
        <position position="562"/>
    </location>
    <ligand>
        <name>Zn(2+)</name>
        <dbReference type="ChEBI" id="CHEBI:29105"/>
    </ligand>
</feature>
<evidence type="ECO:0000256" key="6">
    <source>
        <dbReference type="HAMAP-Rule" id="MF_01871"/>
    </source>
</evidence>
<comment type="similarity">
    <text evidence="6">Belongs to the inorganic carbon transporter (TC 9.A.2) DabA family.</text>
</comment>
<dbReference type="PANTHER" id="PTHR38344">
    <property type="entry name" value="UPF0753 PROTEIN AQ_863"/>
    <property type="match status" value="1"/>
</dbReference>
<feature type="binding site" evidence="6">
    <location>
        <position position="577"/>
    </location>
    <ligand>
        <name>Zn(2+)</name>
        <dbReference type="ChEBI" id="CHEBI:29105"/>
    </ligand>
</feature>
<evidence type="ECO:0000256" key="3">
    <source>
        <dbReference type="ARBA" id="ARBA00022723"/>
    </source>
</evidence>
<evidence type="ECO:0000256" key="2">
    <source>
        <dbReference type="ARBA" id="ARBA00022475"/>
    </source>
</evidence>
<sequence>MDFDINKFVKFASKVIVPLGPITKFAARHPWTGLEQQSFDQIARQLRDTCEVDIYPSDSILQSAWDRGEIRREFLETKLQKWLDLQSIDLPKEIANRFCVAALLQEEQSFKPLPKTELRSLAKQLARHDVQFPKKHVVHTYSQRLQKAKGENMTEILNGQMIKWCKLYLDESQAVWSMPNREKGFYTAWKEMVKHDPAVNRLVRSNLNDLPNDATQALAESLLGLEISYLEIEGYFKAHLLALPGWAGMMLWRSQQSTEEKNLLTEYLAVRICLEYALIKPHLPLPEPKMEEDMEDLLESLIGSWAKWGGMPINAWLQLSATEIKARLTLAFRFDRTLRQRLWLEAWEQTYEFQLKNIINSKPQRIAERSKHALAQFAFCIDVRSEPFRRKLEKAGPFETFGTAGFFGLPIETCELGSKDHHPSLPVMFKPQFKVKEYSSEIALKQYQQRHQTLSSLSCTFKRLKFNLPSSLLLPEISGPWLSLQTIARSFVPRFAGDVSHKIRKRWLRKPQAQLSLDYERTSETELPIGFSEEEKVYYVRQALKMMGLTENFAPLVVICGHGSHSTNNPYASSLDCGACGGASSGFNSRVLATLCNLPEVRKTLAEEGIMIPEDTVFAAAEHITTLDELQWLYVPELSHKAKEAFESIQAILPMVSEQSNAERISKLPGIGVGKNPKDEAKRMGEDWSEVRPEWGLARNAAFIIGSRELTQDCDLEGRAFLHNYNWRKDENGEILANIIAGPATVAQWINLQYYASTVAPHYYGSGNKTTQTVTAGIGVMQGNASDLLSGLPWQSVMESDQKAYHDPLRLLIVIEAPREYVKRLLEQNPHFLQKLKNGWIRLVSIDPEGQWESLS</sequence>
<comment type="subcellular location">
    <subcellularLocation>
        <location evidence="6">Cell membrane</location>
        <topology evidence="6">Peripheral membrane protein</topology>
    </subcellularLocation>
</comment>
<dbReference type="GO" id="GO:0008270">
    <property type="term" value="F:zinc ion binding"/>
    <property type="evidence" value="ECO:0007669"/>
    <property type="project" value="UniProtKB-UniRule"/>
</dbReference>
<comment type="function">
    <text evidence="6">Part of an energy-coupled inorganic carbon pump.</text>
</comment>
<keyword evidence="1 6" id="KW-0813">Transport</keyword>
<dbReference type="InterPro" id="IPR018752">
    <property type="entry name" value="DabA"/>
</dbReference>
<feature type="binding site" evidence="6">
    <location>
        <position position="380"/>
    </location>
    <ligand>
        <name>Zn(2+)</name>
        <dbReference type="ChEBI" id="CHEBI:29105"/>
    </ligand>
</feature>
<dbReference type="GO" id="GO:0005886">
    <property type="term" value="C:plasma membrane"/>
    <property type="evidence" value="ECO:0007669"/>
    <property type="project" value="UniProtKB-SubCell"/>
</dbReference>
<keyword evidence="8" id="KW-1185">Reference proteome</keyword>
<organism evidence="7 8">
    <name type="scientific">Ureibacillus yapensis</name>
    <dbReference type="NCBI Taxonomy" id="2304605"/>
    <lineage>
        <taxon>Bacteria</taxon>
        <taxon>Bacillati</taxon>
        <taxon>Bacillota</taxon>
        <taxon>Bacilli</taxon>
        <taxon>Bacillales</taxon>
        <taxon>Caryophanaceae</taxon>
        <taxon>Ureibacillus</taxon>
    </lineage>
</organism>
<evidence type="ECO:0000256" key="4">
    <source>
        <dbReference type="ARBA" id="ARBA00022833"/>
    </source>
</evidence>
<evidence type="ECO:0000256" key="1">
    <source>
        <dbReference type="ARBA" id="ARBA00022448"/>
    </source>
</evidence>
<dbReference type="OrthoDB" id="9805101at2"/>
<feature type="binding site" evidence="6">
    <location>
        <position position="382"/>
    </location>
    <ligand>
        <name>Zn(2+)</name>
        <dbReference type="ChEBI" id="CHEBI:29105"/>
    </ligand>
</feature>
<dbReference type="HAMAP" id="MF_01871">
    <property type="entry name" value="DabA"/>
    <property type="match status" value="1"/>
</dbReference>
<protein>
    <recommendedName>
        <fullName evidence="6">Probable inorganic carbon transporter subunit DabA</fullName>
    </recommendedName>
</protein>
<accession>A0A396S690</accession>
<keyword evidence="5 6" id="KW-0472">Membrane</keyword>
<reference evidence="7 8" key="1">
    <citation type="submission" date="2018-08" db="EMBL/GenBank/DDBJ databases">
        <title>Lysinibacillus sp. YLB-03 draft genome sequence.</title>
        <authorList>
            <person name="Yu L."/>
        </authorList>
    </citation>
    <scope>NUCLEOTIDE SEQUENCE [LARGE SCALE GENOMIC DNA]</scope>
    <source>
        <strain evidence="7 8">YLB-03</strain>
    </source>
</reference>
<dbReference type="RefSeq" id="WP_118877788.1">
    <property type="nucleotide sequence ID" value="NZ_QWEI01000017.1"/>
</dbReference>
<keyword evidence="4 6" id="KW-0862">Zinc</keyword>
<dbReference type="Proteomes" id="UP000265692">
    <property type="component" value="Unassembled WGS sequence"/>
</dbReference>
<comment type="subunit">
    <text evidence="6">Forms a complex with DabB.</text>
</comment>
<comment type="caution">
    <text evidence="7">The sequence shown here is derived from an EMBL/GenBank/DDBJ whole genome shotgun (WGS) entry which is preliminary data.</text>
</comment>
<dbReference type="AlphaFoldDB" id="A0A396S690"/>
<dbReference type="Pfam" id="PF10070">
    <property type="entry name" value="DabA"/>
    <property type="match status" value="1"/>
</dbReference>